<name>A0AAD4KFI7_9EURO</name>
<evidence type="ECO:0000313" key="3">
    <source>
        <dbReference type="EMBL" id="KAH8690780.1"/>
    </source>
</evidence>
<keyword evidence="4" id="KW-1185">Reference proteome</keyword>
<dbReference type="GeneID" id="70247617"/>
<dbReference type="GO" id="GO:0016787">
    <property type="term" value="F:hydrolase activity"/>
    <property type="evidence" value="ECO:0007669"/>
    <property type="project" value="UniProtKB-KW"/>
</dbReference>
<comment type="caution">
    <text evidence="3">The sequence shown here is derived from an EMBL/GenBank/DDBJ whole genome shotgun (WGS) entry which is preliminary data.</text>
</comment>
<gene>
    <name evidence="3" type="ORF">BGW36DRAFT_389313</name>
</gene>
<dbReference type="EMBL" id="JAJTJA010000013">
    <property type="protein sequence ID" value="KAH8690780.1"/>
    <property type="molecule type" value="Genomic_DNA"/>
</dbReference>
<dbReference type="Pfam" id="PF07859">
    <property type="entry name" value="Abhydrolase_3"/>
    <property type="match status" value="1"/>
</dbReference>
<accession>A0AAD4KFI7</accession>
<protein>
    <recommendedName>
        <fullName evidence="2">Alpha/beta hydrolase fold-3 domain-containing protein</fullName>
    </recommendedName>
</protein>
<dbReference type="PANTHER" id="PTHR48081:SF8">
    <property type="entry name" value="ALPHA_BETA HYDROLASE FOLD-3 DOMAIN-CONTAINING PROTEIN-RELATED"/>
    <property type="match status" value="1"/>
</dbReference>
<dbReference type="Gene3D" id="3.40.50.1820">
    <property type="entry name" value="alpha/beta hydrolase"/>
    <property type="match status" value="1"/>
</dbReference>
<sequence>MDAPVLGEKESKVLKAHYEPNHLSKDCSPFNSEIPCSGIPPTYIQVAGMDIMRDDGLVYARALKDSGVDVRLDVYPGMLHGHYVIWPQLKQSFKSQIDTLSGVGWLLGIRLEREVIERFWTATD</sequence>
<evidence type="ECO:0000313" key="4">
    <source>
        <dbReference type="Proteomes" id="UP001201262"/>
    </source>
</evidence>
<dbReference type="InterPro" id="IPR013094">
    <property type="entry name" value="AB_hydrolase_3"/>
</dbReference>
<dbReference type="InterPro" id="IPR029058">
    <property type="entry name" value="AB_hydrolase_fold"/>
</dbReference>
<dbReference type="InterPro" id="IPR050300">
    <property type="entry name" value="GDXG_lipolytic_enzyme"/>
</dbReference>
<dbReference type="RefSeq" id="XP_046066976.1">
    <property type="nucleotide sequence ID" value="XM_046217330.1"/>
</dbReference>
<dbReference type="SUPFAM" id="SSF53474">
    <property type="entry name" value="alpha/beta-Hydrolases"/>
    <property type="match status" value="1"/>
</dbReference>
<proteinExistence type="predicted"/>
<reference evidence="3" key="1">
    <citation type="submission" date="2021-12" db="EMBL/GenBank/DDBJ databases">
        <title>Convergent genome expansion in fungi linked to evolution of root-endophyte symbiosis.</title>
        <authorList>
            <consortium name="DOE Joint Genome Institute"/>
            <person name="Ke Y.-H."/>
            <person name="Bonito G."/>
            <person name="Liao H.-L."/>
            <person name="Looney B."/>
            <person name="Rojas-Flechas A."/>
            <person name="Nash J."/>
            <person name="Hameed K."/>
            <person name="Schadt C."/>
            <person name="Martin F."/>
            <person name="Crous P.W."/>
            <person name="Miettinen O."/>
            <person name="Magnuson J.K."/>
            <person name="Labbe J."/>
            <person name="Jacobson D."/>
            <person name="Doktycz M.J."/>
            <person name="Veneault-Fourrey C."/>
            <person name="Kuo A."/>
            <person name="Mondo S."/>
            <person name="Calhoun S."/>
            <person name="Riley R."/>
            <person name="Ohm R."/>
            <person name="LaButti K."/>
            <person name="Andreopoulos B."/>
            <person name="Pangilinan J."/>
            <person name="Nolan M."/>
            <person name="Tritt A."/>
            <person name="Clum A."/>
            <person name="Lipzen A."/>
            <person name="Daum C."/>
            <person name="Barry K."/>
            <person name="Grigoriev I.V."/>
            <person name="Vilgalys R."/>
        </authorList>
    </citation>
    <scope>NUCLEOTIDE SEQUENCE</scope>
    <source>
        <strain evidence="3">PMI_201</strain>
    </source>
</reference>
<feature type="domain" description="Alpha/beta hydrolase fold-3" evidence="2">
    <location>
        <begin position="22"/>
        <end position="82"/>
    </location>
</feature>
<dbReference type="AlphaFoldDB" id="A0AAD4KFI7"/>
<dbReference type="Proteomes" id="UP001201262">
    <property type="component" value="Unassembled WGS sequence"/>
</dbReference>
<keyword evidence="1" id="KW-0378">Hydrolase</keyword>
<dbReference type="PANTHER" id="PTHR48081">
    <property type="entry name" value="AB HYDROLASE SUPERFAMILY PROTEIN C4A8.06C"/>
    <property type="match status" value="1"/>
</dbReference>
<organism evidence="3 4">
    <name type="scientific">Talaromyces proteolyticus</name>
    <dbReference type="NCBI Taxonomy" id="1131652"/>
    <lineage>
        <taxon>Eukaryota</taxon>
        <taxon>Fungi</taxon>
        <taxon>Dikarya</taxon>
        <taxon>Ascomycota</taxon>
        <taxon>Pezizomycotina</taxon>
        <taxon>Eurotiomycetes</taxon>
        <taxon>Eurotiomycetidae</taxon>
        <taxon>Eurotiales</taxon>
        <taxon>Trichocomaceae</taxon>
        <taxon>Talaromyces</taxon>
        <taxon>Talaromyces sect. Bacilispori</taxon>
    </lineage>
</organism>
<evidence type="ECO:0000256" key="1">
    <source>
        <dbReference type="ARBA" id="ARBA00022801"/>
    </source>
</evidence>
<feature type="non-terminal residue" evidence="3">
    <location>
        <position position="1"/>
    </location>
</feature>
<evidence type="ECO:0000259" key="2">
    <source>
        <dbReference type="Pfam" id="PF07859"/>
    </source>
</evidence>